<organism evidence="1">
    <name type="scientific">Rhizophora mucronata</name>
    <name type="common">Asiatic mangrove</name>
    <dbReference type="NCBI Taxonomy" id="61149"/>
    <lineage>
        <taxon>Eukaryota</taxon>
        <taxon>Viridiplantae</taxon>
        <taxon>Streptophyta</taxon>
        <taxon>Embryophyta</taxon>
        <taxon>Tracheophyta</taxon>
        <taxon>Spermatophyta</taxon>
        <taxon>Magnoliopsida</taxon>
        <taxon>eudicotyledons</taxon>
        <taxon>Gunneridae</taxon>
        <taxon>Pentapetalae</taxon>
        <taxon>rosids</taxon>
        <taxon>fabids</taxon>
        <taxon>Malpighiales</taxon>
        <taxon>Rhizophoraceae</taxon>
        <taxon>Rhizophora</taxon>
    </lineage>
</organism>
<accession>A0A2P2IS64</accession>
<dbReference type="EMBL" id="GGEC01003589">
    <property type="protein sequence ID" value="MBW84072.1"/>
    <property type="molecule type" value="Transcribed_RNA"/>
</dbReference>
<protein>
    <submittedName>
        <fullName evidence="1">ER lumen protein retaining receptor</fullName>
    </submittedName>
</protein>
<proteinExistence type="predicted"/>
<reference evidence="1" key="1">
    <citation type="submission" date="2018-02" db="EMBL/GenBank/DDBJ databases">
        <title>Rhizophora mucronata_Transcriptome.</title>
        <authorList>
            <person name="Meera S.P."/>
            <person name="Sreeshan A."/>
            <person name="Augustine A."/>
        </authorList>
    </citation>
    <scope>NUCLEOTIDE SEQUENCE</scope>
    <source>
        <tissue evidence="1">Leaf</tissue>
    </source>
</reference>
<name>A0A2P2IS64_RHIMU</name>
<sequence>MGAATAAEG</sequence>
<keyword evidence="1" id="KW-0675">Receptor</keyword>
<evidence type="ECO:0000313" key="1">
    <source>
        <dbReference type="EMBL" id="MBW84072.1"/>
    </source>
</evidence>